<feature type="domain" description="Response regulatory" evidence="5">
    <location>
        <begin position="90"/>
        <end position="209"/>
    </location>
</feature>
<dbReference type="InterPro" id="IPR001789">
    <property type="entry name" value="Sig_transdc_resp-reg_receiver"/>
</dbReference>
<dbReference type="OrthoDB" id="3240412at2"/>
<dbReference type="GO" id="GO:0003677">
    <property type="term" value="F:DNA binding"/>
    <property type="evidence" value="ECO:0007669"/>
    <property type="project" value="UniProtKB-KW"/>
</dbReference>
<evidence type="ECO:0000256" key="3">
    <source>
        <dbReference type="SAM" id="Phobius"/>
    </source>
</evidence>
<evidence type="ECO:0000256" key="1">
    <source>
        <dbReference type="ARBA" id="ARBA00023125"/>
    </source>
</evidence>
<keyword evidence="3" id="KW-0812">Transmembrane</keyword>
<dbReference type="EMBL" id="PGLQ01000001">
    <property type="protein sequence ID" value="PJM79788.1"/>
    <property type="molecule type" value="Genomic_DNA"/>
</dbReference>
<evidence type="ECO:0000259" key="5">
    <source>
        <dbReference type="PROSITE" id="PS50110"/>
    </source>
</evidence>
<evidence type="ECO:0000256" key="2">
    <source>
        <dbReference type="PROSITE-ProRule" id="PRU00169"/>
    </source>
</evidence>
<sequence>MVCGWNAGYPPIVKTVCIVVILWMTTPVIPSFALMLRYRLEGVASKLQGASIMDGRERVSDQTAGSRVTYNPDRRPDSLQAWQPIRPIVTIGLVDNDAFSLAFLERSISELMPEARIIWKTTSGRDAVARCLDARQSPNVLLTDMSMDELSGLVVCKTIRIKTARVKILAVTSFSLAVYSGKAAAAGAQGIVPKSVETPIIEAIRTVAAGGTWGEGFETAAQAHTRLSSHRMPRQFLLSDREAEAMNLCSRGLSTEQIAAEMQVNASTAKTYLTRAIHKLGVTSRGAAVALWTGASEGE</sequence>
<dbReference type="Gene3D" id="3.40.50.2300">
    <property type="match status" value="1"/>
</dbReference>
<dbReference type="InterPro" id="IPR000792">
    <property type="entry name" value="Tscrpt_reg_LuxR_C"/>
</dbReference>
<dbReference type="InterPro" id="IPR016032">
    <property type="entry name" value="Sig_transdc_resp-reg_C-effctor"/>
</dbReference>
<dbReference type="AlphaFoldDB" id="A0A2M9HSL4"/>
<keyword evidence="3" id="KW-0472">Membrane</keyword>
<dbReference type="SMART" id="SM00448">
    <property type="entry name" value="REC"/>
    <property type="match status" value="1"/>
</dbReference>
<feature type="transmembrane region" description="Helical" evidence="3">
    <location>
        <begin position="12"/>
        <end position="36"/>
    </location>
</feature>
<dbReference type="GO" id="GO:0000160">
    <property type="term" value="P:phosphorelay signal transduction system"/>
    <property type="evidence" value="ECO:0007669"/>
    <property type="project" value="InterPro"/>
</dbReference>
<dbReference type="Pfam" id="PF00072">
    <property type="entry name" value="Response_reg"/>
    <property type="match status" value="1"/>
</dbReference>
<dbReference type="InterPro" id="IPR011006">
    <property type="entry name" value="CheY-like_superfamily"/>
</dbReference>
<proteinExistence type="predicted"/>
<dbReference type="PRINTS" id="PR00038">
    <property type="entry name" value="HTHLUXR"/>
</dbReference>
<dbReference type="PROSITE" id="PS50043">
    <property type="entry name" value="HTH_LUXR_2"/>
    <property type="match status" value="1"/>
</dbReference>
<evidence type="ECO:0000313" key="7">
    <source>
        <dbReference type="Proteomes" id="UP000228755"/>
    </source>
</evidence>
<gene>
    <name evidence="6" type="ORF">CUU80_01190</name>
</gene>
<dbReference type="CDD" id="cd06170">
    <property type="entry name" value="LuxR_C_like"/>
    <property type="match status" value="1"/>
</dbReference>
<dbReference type="SUPFAM" id="SSF46894">
    <property type="entry name" value="C-terminal effector domain of the bipartite response regulators"/>
    <property type="match status" value="1"/>
</dbReference>
<feature type="modified residue" description="4-aspartylphosphate" evidence="2">
    <location>
        <position position="144"/>
    </location>
</feature>
<evidence type="ECO:0000313" key="6">
    <source>
        <dbReference type="EMBL" id="PJM79788.1"/>
    </source>
</evidence>
<feature type="domain" description="HTH luxR-type" evidence="4">
    <location>
        <begin position="231"/>
        <end position="296"/>
    </location>
</feature>
<comment type="caution">
    <text evidence="6">The sequence shown here is derived from an EMBL/GenBank/DDBJ whole genome shotgun (WGS) entry which is preliminary data.</text>
</comment>
<dbReference type="PANTHER" id="PTHR43214">
    <property type="entry name" value="TWO-COMPONENT RESPONSE REGULATOR"/>
    <property type="match status" value="1"/>
</dbReference>
<keyword evidence="1" id="KW-0238">DNA-binding</keyword>
<dbReference type="Pfam" id="PF00196">
    <property type="entry name" value="GerE"/>
    <property type="match status" value="1"/>
</dbReference>
<reference evidence="6 7" key="1">
    <citation type="submission" date="2017-11" db="EMBL/GenBank/DDBJ databases">
        <title>Draft genome sequences of strains TRE 1, TRE D, TRE H and TRI 7, isolated from tamarins, belonging to four potential novel Bifidobacterium species.</title>
        <authorList>
            <person name="Mattarelli P."/>
            <person name="Modesto M."/>
            <person name="Bonetti A."/>
            <person name="Puglisi E."/>
            <person name="Morelli L."/>
        </authorList>
    </citation>
    <scope>NUCLEOTIDE SEQUENCE [LARGE SCALE GENOMIC DNA]</scope>
    <source>
        <strain evidence="7">TRED</strain>
    </source>
</reference>
<keyword evidence="7" id="KW-1185">Reference proteome</keyword>
<keyword evidence="3" id="KW-1133">Transmembrane helix</keyword>
<dbReference type="SMART" id="SM00421">
    <property type="entry name" value="HTH_LUXR"/>
    <property type="match status" value="1"/>
</dbReference>
<protein>
    <recommendedName>
        <fullName evidence="8">DNA-binding response regulator</fullName>
    </recommendedName>
</protein>
<dbReference type="SUPFAM" id="SSF52172">
    <property type="entry name" value="CheY-like"/>
    <property type="match status" value="1"/>
</dbReference>
<evidence type="ECO:0008006" key="8">
    <source>
        <dbReference type="Google" id="ProtNLM"/>
    </source>
</evidence>
<dbReference type="PROSITE" id="PS50110">
    <property type="entry name" value="RESPONSE_REGULATORY"/>
    <property type="match status" value="1"/>
</dbReference>
<accession>A0A2M9HSL4</accession>
<evidence type="ECO:0000259" key="4">
    <source>
        <dbReference type="PROSITE" id="PS50043"/>
    </source>
</evidence>
<name>A0A2M9HSL4_9BIFI</name>
<dbReference type="Proteomes" id="UP000228755">
    <property type="component" value="Unassembled WGS sequence"/>
</dbReference>
<dbReference type="InterPro" id="IPR039420">
    <property type="entry name" value="WalR-like"/>
</dbReference>
<organism evidence="6 7">
    <name type="scientific">Bifidobacterium scaligerum</name>
    <dbReference type="NCBI Taxonomy" id="2052656"/>
    <lineage>
        <taxon>Bacteria</taxon>
        <taxon>Bacillati</taxon>
        <taxon>Actinomycetota</taxon>
        <taxon>Actinomycetes</taxon>
        <taxon>Bifidobacteriales</taxon>
        <taxon>Bifidobacteriaceae</taxon>
        <taxon>Bifidobacterium</taxon>
    </lineage>
</organism>
<dbReference type="GO" id="GO:0006355">
    <property type="term" value="P:regulation of DNA-templated transcription"/>
    <property type="evidence" value="ECO:0007669"/>
    <property type="project" value="InterPro"/>
</dbReference>
<keyword evidence="2" id="KW-0597">Phosphoprotein</keyword>